<comment type="caution">
    <text evidence="1">The sequence shown here is derived from an EMBL/GenBank/DDBJ whole genome shotgun (WGS) entry which is preliminary data.</text>
</comment>
<protein>
    <submittedName>
        <fullName evidence="1">Uncharacterized protein</fullName>
    </submittedName>
</protein>
<evidence type="ECO:0000313" key="1">
    <source>
        <dbReference type="EMBL" id="KAF3495378.1"/>
    </source>
</evidence>
<reference evidence="1 2" key="1">
    <citation type="journal article" date="2020" name="BMC Genomics">
        <title>Intraspecific diversification of the crop wild relative Brassica cretica Lam. using demographic model selection.</title>
        <authorList>
            <person name="Kioukis A."/>
            <person name="Michalopoulou V.A."/>
            <person name="Briers L."/>
            <person name="Pirintsos S."/>
            <person name="Studholme D.J."/>
            <person name="Pavlidis P."/>
            <person name="Sarris P.F."/>
        </authorList>
    </citation>
    <scope>NUCLEOTIDE SEQUENCE [LARGE SCALE GENOMIC DNA]</scope>
    <source>
        <strain evidence="2">cv. PFS-1207/04</strain>
    </source>
</reference>
<sequence length="280" mass="30694">MCSQMAHLDFLGTPWGFLVRWPFGVSPVTIKKVAGSTLCRRGGTVVIKISCARRWPIRFLGHALGISGELALRALMPMKLRRTDLARFRYLMVELWCHDWSLGVSAEKSEFWVAVSVVSCARRRAVGPLLLRFGWASACSEARPWMCWLLCGGRYSHVVCVPLFWSQSYGGPFMTCFSDGGSSSSPSGLCRTWCLSATVYCLWCSSVPCEAAISDIPWVRGGVARRGSFMLGLGLPSIIARPFGLQWWAGTLSILQSNPIIVALGDPGGTTLKALMEFSG</sequence>
<keyword evidence="2" id="KW-1185">Reference proteome</keyword>
<dbReference type="EMBL" id="QGKV02002055">
    <property type="protein sequence ID" value="KAF3495378.1"/>
    <property type="molecule type" value="Genomic_DNA"/>
</dbReference>
<name>A0ABQ7ACQ1_BRACR</name>
<dbReference type="Proteomes" id="UP000266723">
    <property type="component" value="Unassembled WGS sequence"/>
</dbReference>
<evidence type="ECO:0000313" key="2">
    <source>
        <dbReference type="Proteomes" id="UP000266723"/>
    </source>
</evidence>
<proteinExistence type="predicted"/>
<accession>A0ABQ7ACQ1</accession>
<organism evidence="1 2">
    <name type="scientific">Brassica cretica</name>
    <name type="common">Mustard</name>
    <dbReference type="NCBI Taxonomy" id="69181"/>
    <lineage>
        <taxon>Eukaryota</taxon>
        <taxon>Viridiplantae</taxon>
        <taxon>Streptophyta</taxon>
        <taxon>Embryophyta</taxon>
        <taxon>Tracheophyta</taxon>
        <taxon>Spermatophyta</taxon>
        <taxon>Magnoliopsida</taxon>
        <taxon>eudicotyledons</taxon>
        <taxon>Gunneridae</taxon>
        <taxon>Pentapetalae</taxon>
        <taxon>rosids</taxon>
        <taxon>malvids</taxon>
        <taxon>Brassicales</taxon>
        <taxon>Brassicaceae</taxon>
        <taxon>Brassiceae</taxon>
        <taxon>Brassica</taxon>
    </lineage>
</organism>
<gene>
    <name evidence="1" type="ORF">DY000_02054434</name>
</gene>